<dbReference type="KEGG" id="kphy:AOZ06_17205"/>
<proteinExistence type="predicted"/>
<gene>
    <name evidence="1" type="ORF">AOZ06_17205</name>
</gene>
<evidence type="ECO:0000313" key="2">
    <source>
        <dbReference type="Proteomes" id="UP000063699"/>
    </source>
</evidence>
<evidence type="ECO:0000313" key="1">
    <source>
        <dbReference type="EMBL" id="ALG08420.1"/>
    </source>
</evidence>
<organism evidence="1 2">
    <name type="scientific">Kibdelosporangium phytohabitans</name>
    <dbReference type="NCBI Taxonomy" id="860235"/>
    <lineage>
        <taxon>Bacteria</taxon>
        <taxon>Bacillati</taxon>
        <taxon>Actinomycetota</taxon>
        <taxon>Actinomycetes</taxon>
        <taxon>Pseudonocardiales</taxon>
        <taxon>Pseudonocardiaceae</taxon>
        <taxon>Kibdelosporangium</taxon>
    </lineage>
</organism>
<keyword evidence="2" id="KW-1185">Reference proteome</keyword>
<reference evidence="1 2" key="1">
    <citation type="submission" date="2015-07" db="EMBL/GenBank/DDBJ databases">
        <title>Genome sequencing of Kibdelosporangium phytohabitans.</title>
        <authorList>
            <person name="Qin S."/>
            <person name="Xing K."/>
        </authorList>
    </citation>
    <scope>NUCLEOTIDE SEQUENCE [LARGE SCALE GENOMIC DNA]</scope>
    <source>
        <strain evidence="1 2">KLBMP1111</strain>
    </source>
</reference>
<sequence length="641" mass="70898">MSIKLDTRAPRTRCHRCGDAEIAVICHHCGRPMCDDHRPEVADAISRPFTSEFEGLGLQQNSSPYHCSDCDHVVKPSVRKFAYIAAGALAVGLLLAFLTTAAGIIVMLLALAGGAAAVYEDRRRTAEMIRTRPPLPVVPNIDAVSVRETVRGDLVLDEAGTYRTSVTPVEGRIAMNLTFGRPDQDRLRAYRTRFRLTEQDPVRFSAGYAVLSGRAGLQFTEPGRSGNVLPLEGNVLEHPFLTSSDTRGDAKWRVTLPYRLASAPRIDAFPLWLTPSLLPESARRALEIEVQWLGEWPSAEMSLEMDRIEQLTLFVPVGWGNVEGVSRRATIGGAIDPEGGGRRIEWKQLSPESGTGQRLVLSMRFDDEISLTDTITGSIEATFKGSLSGLEGVDMYHPMGRRRPGEHSIVRTRVTANISLSLNGVRYQDVRVVPDHTKASDTERPEIHGFPGVIPDHTTIVELTNAMSDAGYYVKRVIENPPRGGGKANVVNRAWDIAGRRYDGVYPVNFHITVTGEEVHGGDIVAEAGNTKVRLNVNGTYASDQMEQTIENEWDRLRSITVQTLGRLERHQAVHEDEPEVFTHGAPRHAAPDQSTGELRAKLLRRRDAALDALLDKEISKAEYQEMVTRIDRQLSELDGE</sequence>
<accession>A0A0N9I1X6</accession>
<dbReference type="RefSeq" id="WP_054290327.1">
    <property type="nucleotide sequence ID" value="NZ_CP012752.1"/>
</dbReference>
<dbReference type="Proteomes" id="UP000063699">
    <property type="component" value="Chromosome"/>
</dbReference>
<dbReference type="OrthoDB" id="3589843at2"/>
<protein>
    <submittedName>
        <fullName evidence="1">Uncharacterized protein</fullName>
    </submittedName>
</protein>
<dbReference type="STRING" id="860235.AOZ06_17205"/>
<dbReference type="AlphaFoldDB" id="A0A0N9I1X6"/>
<name>A0A0N9I1X6_9PSEU</name>
<dbReference type="EMBL" id="CP012752">
    <property type="protein sequence ID" value="ALG08420.1"/>
    <property type="molecule type" value="Genomic_DNA"/>
</dbReference>